<dbReference type="RefSeq" id="WP_382393482.1">
    <property type="nucleotide sequence ID" value="NZ_JBHTCQ010000001.1"/>
</dbReference>
<keyword evidence="3" id="KW-0808">Transferase</keyword>
<organism evidence="3 4">
    <name type="scientific">Georgenia alba</name>
    <dbReference type="NCBI Taxonomy" id="2233858"/>
    <lineage>
        <taxon>Bacteria</taxon>
        <taxon>Bacillati</taxon>
        <taxon>Actinomycetota</taxon>
        <taxon>Actinomycetes</taxon>
        <taxon>Micrococcales</taxon>
        <taxon>Bogoriellaceae</taxon>
        <taxon>Georgenia</taxon>
    </lineage>
</organism>
<keyword evidence="4" id="KW-1185">Reference proteome</keyword>
<feature type="transmembrane region" description="Helical" evidence="1">
    <location>
        <begin position="145"/>
        <end position="168"/>
    </location>
</feature>
<dbReference type="InterPro" id="IPR002656">
    <property type="entry name" value="Acyl_transf_3_dom"/>
</dbReference>
<feature type="transmembrane region" description="Helical" evidence="1">
    <location>
        <begin position="180"/>
        <end position="199"/>
    </location>
</feature>
<feature type="transmembrane region" description="Helical" evidence="1">
    <location>
        <begin position="311"/>
        <end position="333"/>
    </location>
</feature>
<dbReference type="PANTHER" id="PTHR36927:SF4">
    <property type="entry name" value="BLR5718 PROTEIN"/>
    <property type="match status" value="1"/>
</dbReference>
<feature type="transmembrane region" description="Helical" evidence="1">
    <location>
        <begin position="211"/>
        <end position="229"/>
    </location>
</feature>
<dbReference type="PANTHER" id="PTHR36927">
    <property type="entry name" value="BLR4337 PROTEIN"/>
    <property type="match status" value="1"/>
</dbReference>
<evidence type="ECO:0000313" key="4">
    <source>
        <dbReference type="Proteomes" id="UP001596455"/>
    </source>
</evidence>
<dbReference type="EMBL" id="JBHTCQ010000001">
    <property type="protein sequence ID" value="MFC7405290.1"/>
    <property type="molecule type" value="Genomic_DNA"/>
</dbReference>
<proteinExistence type="predicted"/>
<protein>
    <submittedName>
        <fullName evidence="3">Acyltransferase family protein</fullName>
    </submittedName>
</protein>
<comment type="caution">
    <text evidence="3">The sequence shown here is derived from an EMBL/GenBank/DDBJ whole genome shotgun (WGS) entry which is preliminary data.</text>
</comment>
<evidence type="ECO:0000313" key="3">
    <source>
        <dbReference type="EMBL" id="MFC7405290.1"/>
    </source>
</evidence>
<feature type="domain" description="Acyltransferase 3" evidence="2">
    <location>
        <begin position="15"/>
        <end position="360"/>
    </location>
</feature>
<evidence type="ECO:0000256" key="1">
    <source>
        <dbReference type="SAM" id="Phobius"/>
    </source>
</evidence>
<feature type="transmembrane region" description="Helical" evidence="1">
    <location>
        <begin position="241"/>
        <end position="259"/>
    </location>
</feature>
<sequence>MSAASVAAPVTTRLHFVDNLRVYLTFLVVVHHVVFAYGDIGGWPNGPQQPEPDGFTSLLDLVAMLNQTFFMGLFFLLSGYVSPRSLDRKGRARFAADRTLRLGAPFVISYVLLRPLFTLPIYLGIPAADRPPYWRFYVTELDPGIAWFLALLLVFALAYAAIGARPATDRQAAGRPVHPLLVPAFAVGLGVVTWLWRMVVPYGEEVLELPSLFYLPQYLTLFVVGICAFRQGWIACLGPRTGLLGWLLVAVSLVPMVLGGHEVLSESMPPPAALSQLGFALWDALFATGVILVLLRFFQRFVDVTGPLARFLSANALAVYILHAPIIVGVVAALEGLGATPAAKFAIALPVSIMLSWAAAALVRAIPGVRRLL</sequence>
<keyword evidence="1" id="KW-1133">Transmembrane helix</keyword>
<dbReference type="Proteomes" id="UP001596455">
    <property type="component" value="Unassembled WGS sequence"/>
</dbReference>
<gene>
    <name evidence="3" type="ORF">ACFQQL_09245</name>
</gene>
<keyword evidence="3" id="KW-0012">Acyltransferase</keyword>
<feature type="transmembrane region" description="Helical" evidence="1">
    <location>
        <begin position="279"/>
        <end position="299"/>
    </location>
</feature>
<reference evidence="4" key="1">
    <citation type="journal article" date="2019" name="Int. J. Syst. Evol. Microbiol.">
        <title>The Global Catalogue of Microorganisms (GCM) 10K type strain sequencing project: providing services to taxonomists for standard genome sequencing and annotation.</title>
        <authorList>
            <consortium name="The Broad Institute Genomics Platform"/>
            <consortium name="The Broad Institute Genome Sequencing Center for Infectious Disease"/>
            <person name="Wu L."/>
            <person name="Ma J."/>
        </authorList>
    </citation>
    <scope>NUCLEOTIDE SEQUENCE [LARGE SCALE GENOMIC DNA]</scope>
    <source>
        <strain evidence="4">JCM 1490</strain>
    </source>
</reference>
<dbReference type="InterPro" id="IPR050623">
    <property type="entry name" value="Glucan_succinyl_AcylTrfase"/>
</dbReference>
<feature type="transmembrane region" description="Helical" evidence="1">
    <location>
        <begin position="345"/>
        <end position="366"/>
    </location>
</feature>
<dbReference type="Pfam" id="PF01757">
    <property type="entry name" value="Acyl_transf_3"/>
    <property type="match status" value="1"/>
</dbReference>
<feature type="transmembrane region" description="Helical" evidence="1">
    <location>
        <begin position="20"/>
        <end position="38"/>
    </location>
</feature>
<evidence type="ECO:0000259" key="2">
    <source>
        <dbReference type="Pfam" id="PF01757"/>
    </source>
</evidence>
<keyword evidence="1" id="KW-0812">Transmembrane</keyword>
<keyword evidence="1" id="KW-0472">Membrane</keyword>
<feature type="transmembrane region" description="Helical" evidence="1">
    <location>
        <begin position="102"/>
        <end position="125"/>
    </location>
</feature>
<accession>A0ABW2Q701</accession>
<name>A0ABW2Q701_9MICO</name>
<feature type="transmembrane region" description="Helical" evidence="1">
    <location>
        <begin position="58"/>
        <end position="81"/>
    </location>
</feature>
<dbReference type="GO" id="GO:0016746">
    <property type="term" value="F:acyltransferase activity"/>
    <property type="evidence" value="ECO:0007669"/>
    <property type="project" value="UniProtKB-KW"/>
</dbReference>